<keyword evidence="5" id="KW-0665">Pyrimidine biosynthesis</keyword>
<comment type="cofactor">
    <cofactor evidence="1">
        <name>FMN</name>
        <dbReference type="ChEBI" id="CHEBI:58210"/>
    </cofactor>
</comment>
<organism evidence="8">
    <name type="scientific">marine metagenome</name>
    <dbReference type="NCBI Taxonomy" id="408172"/>
    <lineage>
        <taxon>unclassified sequences</taxon>
        <taxon>metagenomes</taxon>
        <taxon>ecological metagenomes</taxon>
    </lineage>
</organism>
<dbReference type="PIRSF" id="PIRSF000164">
    <property type="entry name" value="DHO_oxidase"/>
    <property type="match status" value="1"/>
</dbReference>
<dbReference type="Gene3D" id="3.20.20.70">
    <property type="entry name" value="Aldolase class I"/>
    <property type="match status" value="1"/>
</dbReference>
<dbReference type="GO" id="GO:0005737">
    <property type="term" value="C:cytoplasm"/>
    <property type="evidence" value="ECO:0007669"/>
    <property type="project" value="InterPro"/>
</dbReference>
<keyword evidence="3" id="KW-0285">Flavoprotein</keyword>
<gene>
    <name evidence="8" type="ORF">METZ01_LOCUS22115</name>
</gene>
<accession>A0A381PQE7</accession>
<keyword evidence="4" id="KW-0288">FMN</keyword>
<dbReference type="AlphaFoldDB" id="A0A381PQE7"/>
<dbReference type="Pfam" id="PF01180">
    <property type="entry name" value="DHO_dh"/>
    <property type="match status" value="1"/>
</dbReference>
<sequence length="350" mass="38100">MVNQSLQVSIGNLTFKNPLICGSGEHLMESKRIEDALSAGAAAVVAKSTNESDTAKQQLNRADYAKIGHDFTKYQWEEKTVDQPSLFCRSGLTEMDAKEWLDVVATMDGLAKKSNAYVVASLIPRKKDSLVELADTAQQLGIRILELNVSAPHGKEMNSHIHLEQQSSGVFELVKAVREVYHGDLWVKITGMTNDVPDLCQAAKNAGADATVMTGRFLAMIPDLDTMNPVLGTNGAYGGRWALPITCRNIAESRHLVGKDYQLIGTNGARDGLDIARMMLAGASAVEMTSSIFTGGSGVIKSSLDQLQSYLNKKNISASEIIGIVADKVQSYDEQLDQPGHWRQFINIDK</sequence>
<dbReference type="PANTHER" id="PTHR48109:SF3">
    <property type="entry name" value="SLL0744 PROTEIN"/>
    <property type="match status" value="1"/>
</dbReference>
<evidence type="ECO:0000256" key="3">
    <source>
        <dbReference type="ARBA" id="ARBA00022630"/>
    </source>
</evidence>
<evidence type="ECO:0000256" key="5">
    <source>
        <dbReference type="ARBA" id="ARBA00022975"/>
    </source>
</evidence>
<dbReference type="InterPro" id="IPR050074">
    <property type="entry name" value="DHO_dehydrogenase"/>
</dbReference>
<dbReference type="GO" id="GO:0004152">
    <property type="term" value="F:dihydroorotate dehydrogenase activity"/>
    <property type="evidence" value="ECO:0007669"/>
    <property type="project" value="InterPro"/>
</dbReference>
<evidence type="ECO:0000256" key="2">
    <source>
        <dbReference type="ARBA" id="ARBA00004725"/>
    </source>
</evidence>
<feature type="domain" description="Dihydroorotate dehydrogenase catalytic" evidence="7">
    <location>
        <begin position="6"/>
        <end position="310"/>
    </location>
</feature>
<protein>
    <recommendedName>
        <fullName evidence="7">Dihydroorotate dehydrogenase catalytic domain-containing protein</fullName>
    </recommendedName>
</protein>
<evidence type="ECO:0000256" key="6">
    <source>
        <dbReference type="ARBA" id="ARBA00023002"/>
    </source>
</evidence>
<keyword evidence="6" id="KW-0560">Oxidoreductase</keyword>
<dbReference type="SUPFAM" id="SSF51395">
    <property type="entry name" value="FMN-linked oxidoreductases"/>
    <property type="match status" value="1"/>
</dbReference>
<dbReference type="InterPro" id="IPR013785">
    <property type="entry name" value="Aldolase_TIM"/>
</dbReference>
<evidence type="ECO:0000256" key="1">
    <source>
        <dbReference type="ARBA" id="ARBA00001917"/>
    </source>
</evidence>
<dbReference type="UniPathway" id="UPA00070"/>
<reference evidence="8" key="1">
    <citation type="submission" date="2018-05" db="EMBL/GenBank/DDBJ databases">
        <authorList>
            <person name="Lanie J.A."/>
            <person name="Ng W.-L."/>
            <person name="Kazmierczak K.M."/>
            <person name="Andrzejewski T.M."/>
            <person name="Davidsen T.M."/>
            <person name="Wayne K.J."/>
            <person name="Tettelin H."/>
            <person name="Glass J.I."/>
            <person name="Rusch D."/>
            <person name="Podicherti R."/>
            <person name="Tsui H.-C.T."/>
            <person name="Winkler M.E."/>
        </authorList>
    </citation>
    <scope>NUCLEOTIDE SEQUENCE</scope>
</reference>
<dbReference type="GO" id="GO:0044205">
    <property type="term" value="P:'de novo' UMP biosynthetic process"/>
    <property type="evidence" value="ECO:0007669"/>
    <property type="project" value="UniProtKB-UniPathway"/>
</dbReference>
<name>A0A381PQE7_9ZZZZ</name>
<evidence type="ECO:0000259" key="7">
    <source>
        <dbReference type="Pfam" id="PF01180"/>
    </source>
</evidence>
<dbReference type="GO" id="GO:0006207">
    <property type="term" value="P:'de novo' pyrimidine nucleobase biosynthetic process"/>
    <property type="evidence" value="ECO:0007669"/>
    <property type="project" value="TreeGrafter"/>
</dbReference>
<dbReference type="PANTHER" id="PTHR48109">
    <property type="entry name" value="DIHYDROOROTATE DEHYDROGENASE (QUINONE), MITOCHONDRIAL-RELATED"/>
    <property type="match status" value="1"/>
</dbReference>
<dbReference type="InterPro" id="IPR005720">
    <property type="entry name" value="Dihydroorotate_DH_cat"/>
</dbReference>
<dbReference type="InterPro" id="IPR012135">
    <property type="entry name" value="Dihydroorotate_DH_1_2"/>
</dbReference>
<dbReference type="EMBL" id="UINC01001057">
    <property type="protein sequence ID" value="SUZ69261.1"/>
    <property type="molecule type" value="Genomic_DNA"/>
</dbReference>
<evidence type="ECO:0000313" key="8">
    <source>
        <dbReference type="EMBL" id="SUZ69261.1"/>
    </source>
</evidence>
<proteinExistence type="predicted"/>
<comment type="pathway">
    <text evidence="2">Pyrimidine metabolism; UMP biosynthesis via de novo pathway.</text>
</comment>
<evidence type="ECO:0000256" key="4">
    <source>
        <dbReference type="ARBA" id="ARBA00022643"/>
    </source>
</evidence>